<dbReference type="FunCoup" id="A0A1X7V1V0">
    <property type="interactions" value="46"/>
</dbReference>
<dbReference type="Pfam" id="PF00017">
    <property type="entry name" value="SH2"/>
    <property type="match status" value="1"/>
</dbReference>
<gene>
    <name evidence="4" type="primary">105312532</name>
</gene>
<feature type="coiled-coil region" evidence="2">
    <location>
        <begin position="87"/>
        <end position="116"/>
    </location>
</feature>
<reference evidence="5" key="1">
    <citation type="journal article" date="2010" name="Nature">
        <title>The Amphimedon queenslandica genome and the evolution of animal complexity.</title>
        <authorList>
            <person name="Srivastava M."/>
            <person name="Simakov O."/>
            <person name="Chapman J."/>
            <person name="Fahey B."/>
            <person name="Gauthier M.E."/>
            <person name="Mitros T."/>
            <person name="Richards G.S."/>
            <person name="Conaco C."/>
            <person name="Dacre M."/>
            <person name="Hellsten U."/>
            <person name="Larroux C."/>
            <person name="Putnam N.H."/>
            <person name="Stanke M."/>
            <person name="Adamska M."/>
            <person name="Darling A."/>
            <person name="Degnan S.M."/>
            <person name="Oakley T.H."/>
            <person name="Plachetzki D.C."/>
            <person name="Zhai Y."/>
            <person name="Adamski M."/>
            <person name="Calcino A."/>
            <person name="Cummins S.F."/>
            <person name="Goodstein D.M."/>
            <person name="Harris C."/>
            <person name="Jackson D.J."/>
            <person name="Leys S.P."/>
            <person name="Shu S."/>
            <person name="Woodcroft B.J."/>
            <person name="Vervoort M."/>
            <person name="Kosik K.S."/>
            <person name="Manning G."/>
            <person name="Degnan B.M."/>
            <person name="Rokhsar D.S."/>
        </authorList>
    </citation>
    <scope>NUCLEOTIDE SEQUENCE [LARGE SCALE GENOMIC DNA]</scope>
</reference>
<reference evidence="4" key="2">
    <citation type="submission" date="2017-05" db="UniProtKB">
        <authorList>
            <consortium name="EnsemblMetazoa"/>
        </authorList>
    </citation>
    <scope>IDENTIFICATION</scope>
</reference>
<dbReference type="SUPFAM" id="SSF55550">
    <property type="entry name" value="SH2 domain"/>
    <property type="match status" value="1"/>
</dbReference>
<name>A0A1X7V1V0_AMPQE</name>
<dbReference type="Gene3D" id="3.30.505.10">
    <property type="entry name" value="SH2 domain"/>
    <property type="match status" value="1"/>
</dbReference>
<dbReference type="EnsemblMetazoa" id="XM_011405260.2">
    <property type="protein sequence ID" value="XP_011403562.1"/>
    <property type="gene ID" value="LOC105312532"/>
</dbReference>
<dbReference type="OMA" id="NRMKTYG"/>
<evidence type="ECO:0000259" key="3">
    <source>
        <dbReference type="PROSITE" id="PS50001"/>
    </source>
</evidence>
<dbReference type="eggNOG" id="ENOG502QVV5">
    <property type="taxonomic scope" value="Eukaryota"/>
</dbReference>
<dbReference type="PRINTS" id="PR00401">
    <property type="entry name" value="SH2DOMAIN"/>
</dbReference>
<dbReference type="InterPro" id="IPR000980">
    <property type="entry name" value="SH2"/>
</dbReference>
<evidence type="ECO:0000256" key="1">
    <source>
        <dbReference type="PROSITE-ProRule" id="PRU00191"/>
    </source>
</evidence>
<dbReference type="PROSITE" id="PS50001">
    <property type="entry name" value="SH2"/>
    <property type="match status" value="1"/>
</dbReference>
<dbReference type="InterPro" id="IPR036860">
    <property type="entry name" value="SH2_dom_sf"/>
</dbReference>
<dbReference type="KEGG" id="aqu:105312532"/>
<dbReference type="Proteomes" id="UP000007879">
    <property type="component" value="Unassembled WGS sequence"/>
</dbReference>
<evidence type="ECO:0000313" key="5">
    <source>
        <dbReference type="Proteomes" id="UP000007879"/>
    </source>
</evidence>
<protein>
    <recommendedName>
        <fullName evidence="3">SH2 domain-containing protein</fullName>
    </recommendedName>
</protein>
<sequence>MLKLILEAGYVDPEVLQELNEEQKEMLFEKLRQEQLRKWRIREEELLMKERAMPAKPPKKPKINFLEGSDGRPWVWVMGEHPDDLPYEELVRKKEAKEEEKRRESVRKEAEELAKLETRDILLADDDSSKPLAHSESFMDTVMAESPDGIRKAKVIGLWQKAIDNRTTLVQSMTEEEKQAYEKRRADELHENMLKSNEVKMTRAADVAMEALRQWRESEEKAKALEKKHKISVSKAKEKVKGEVADEEILASIPDEKKKQLTRKLSEKKLGTKAVEQKVEEPVAKGKEKIMLRWSSFVAKDTKPKSIDHAIKWFREQEAPKGVGRESDGSISLWFHGPIKRDTADTVLQPKPSGMYLVRLSHKVWGYTISVKVTEAVKHYVVDVSTPNVYKFIGKQQPEFPSLKELLKYYRRYPVTWKGKEVLLLACEQSPELLLETKALYQDTEEAEE</sequence>
<dbReference type="SMART" id="SM00252">
    <property type="entry name" value="SH2"/>
    <property type="match status" value="1"/>
</dbReference>
<dbReference type="GO" id="GO:0005737">
    <property type="term" value="C:cytoplasm"/>
    <property type="evidence" value="ECO:0007669"/>
    <property type="project" value="TreeGrafter"/>
</dbReference>
<dbReference type="PANTHER" id="PTHR14388">
    <property type="entry name" value="T CELL-SPECIFIC ADAPTER PROTEIN TSAD"/>
    <property type="match status" value="1"/>
</dbReference>
<proteinExistence type="predicted"/>
<keyword evidence="5" id="KW-1185">Reference proteome</keyword>
<keyword evidence="1" id="KW-0727">SH2 domain</keyword>
<organism evidence="4">
    <name type="scientific">Amphimedon queenslandica</name>
    <name type="common">Sponge</name>
    <dbReference type="NCBI Taxonomy" id="400682"/>
    <lineage>
        <taxon>Eukaryota</taxon>
        <taxon>Metazoa</taxon>
        <taxon>Porifera</taxon>
        <taxon>Demospongiae</taxon>
        <taxon>Heteroscleromorpha</taxon>
        <taxon>Haplosclerida</taxon>
        <taxon>Niphatidae</taxon>
        <taxon>Amphimedon</taxon>
    </lineage>
</organism>
<evidence type="ECO:0000313" key="4">
    <source>
        <dbReference type="EnsemblMetazoa" id="Aqu2.1.33547_001"/>
    </source>
</evidence>
<dbReference type="InParanoid" id="A0A1X7V1V0"/>
<dbReference type="PANTHER" id="PTHR14388:SF17">
    <property type="entry name" value="SH2 DOMAIN-CONTAINING PROTEIN"/>
    <property type="match status" value="1"/>
</dbReference>
<dbReference type="AlphaFoldDB" id="A0A1X7V1V0"/>
<dbReference type="OrthoDB" id="10003345at2759"/>
<evidence type="ECO:0000256" key="2">
    <source>
        <dbReference type="SAM" id="Coils"/>
    </source>
</evidence>
<feature type="domain" description="SH2" evidence="3">
    <location>
        <begin position="334"/>
        <end position="412"/>
    </location>
</feature>
<dbReference type="STRING" id="400682.A0A1X7V1V0"/>
<accession>A0A1X7V1V0</accession>
<keyword evidence="2" id="KW-0175">Coiled coil</keyword>
<dbReference type="EnsemblMetazoa" id="Aqu2.1.33547_001">
    <property type="protein sequence ID" value="Aqu2.1.33547_001"/>
    <property type="gene ID" value="Aqu2.1.33547"/>
</dbReference>